<dbReference type="PANTHER" id="PTHR42872:SF3">
    <property type="entry name" value="PROTEIN-GLUTAMATE METHYLESTERASE_PROTEIN-GLUTAMINE GLUTAMINASE 1"/>
    <property type="match status" value="1"/>
</dbReference>
<dbReference type="GO" id="GO:0008984">
    <property type="term" value="F:protein-glutamate methylesterase activity"/>
    <property type="evidence" value="ECO:0007669"/>
    <property type="project" value="UniProtKB-EC"/>
</dbReference>
<dbReference type="PROSITE" id="PS50122">
    <property type="entry name" value="CHEB"/>
    <property type="match status" value="1"/>
</dbReference>
<evidence type="ECO:0000256" key="2">
    <source>
        <dbReference type="ARBA" id="ARBA00039140"/>
    </source>
</evidence>
<dbReference type="OrthoDB" id="9793421at2"/>
<dbReference type="GO" id="GO:0000156">
    <property type="term" value="F:phosphorelay response regulator activity"/>
    <property type="evidence" value="ECO:0007669"/>
    <property type="project" value="InterPro"/>
</dbReference>
<dbReference type="InterPro" id="IPR035909">
    <property type="entry name" value="CheB_C"/>
</dbReference>
<feature type="active site" evidence="4">
    <location>
        <position position="130"/>
    </location>
</feature>
<evidence type="ECO:0000256" key="4">
    <source>
        <dbReference type="PROSITE-ProRule" id="PRU00050"/>
    </source>
</evidence>
<name>A0A1U7IQF2_9CYAN</name>
<feature type="domain" description="CheB-type methylesterase" evidence="5">
    <location>
        <begin position="1"/>
        <end position="188"/>
    </location>
</feature>
<gene>
    <name evidence="6" type="ORF">NIES2119_05170</name>
</gene>
<dbReference type="SUPFAM" id="SSF52738">
    <property type="entry name" value="Methylesterase CheB, C-terminal domain"/>
    <property type="match status" value="1"/>
</dbReference>
<dbReference type="GO" id="GO:0006935">
    <property type="term" value="P:chemotaxis"/>
    <property type="evidence" value="ECO:0007669"/>
    <property type="project" value="UniProtKB-UniRule"/>
</dbReference>
<dbReference type="PANTHER" id="PTHR42872">
    <property type="entry name" value="PROTEIN-GLUTAMATE METHYLESTERASE/PROTEIN-GLUTAMINE GLUTAMINASE"/>
    <property type="match status" value="1"/>
</dbReference>
<dbReference type="Gene3D" id="3.40.50.180">
    <property type="entry name" value="Methylesterase CheB, C-terminal domain"/>
    <property type="match status" value="1"/>
</dbReference>
<evidence type="ECO:0000313" key="7">
    <source>
        <dbReference type="Proteomes" id="UP000185860"/>
    </source>
</evidence>
<evidence type="ECO:0000256" key="1">
    <source>
        <dbReference type="ARBA" id="ARBA00022801"/>
    </source>
</evidence>
<sequence>MEYKIVVIGASLGGLNALDVILPGLPKNLPVAVAIAQHRHKSSDGELVSYLQENSLLPIIEAEDKQPIIPGVVFLAPADYHLLVEPGYFALSTDAPVTYARPSIDVLFESAADVYGPQVIGIILTGASNDGAKGLAKIQAYGGTIIVQKPETSECPIMPEAAIKAAKLPQVLPLDEIASFLTSQIKIQVLS</sequence>
<evidence type="ECO:0000259" key="5">
    <source>
        <dbReference type="PROSITE" id="PS50122"/>
    </source>
</evidence>
<dbReference type="InterPro" id="IPR000673">
    <property type="entry name" value="Sig_transdc_resp-reg_Me-estase"/>
</dbReference>
<evidence type="ECO:0000256" key="3">
    <source>
        <dbReference type="ARBA" id="ARBA00048267"/>
    </source>
</evidence>
<dbReference type="AlphaFoldDB" id="A0A1U7IQF2"/>
<reference evidence="6 7" key="1">
    <citation type="submission" date="2016-11" db="EMBL/GenBank/DDBJ databases">
        <title>Draft Genome Sequences of Nine Cyanobacterial Strains from Diverse Habitats.</title>
        <authorList>
            <person name="Zhu T."/>
            <person name="Hou S."/>
            <person name="Lu X."/>
            <person name="Hess W.R."/>
        </authorList>
    </citation>
    <scope>NUCLEOTIDE SEQUENCE [LARGE SCALE GENOMIC DNA]</scope>
    <source>
        <strain evidence="6 7">IAM M-71</strain>
    </source>
</reference>
<dbReference type="Proteomes" id="UP000185860">
    <property type="component" value="Unassembled WGS sequence"/>
</dbReference>
<keyword evidence="4" id="KW-0145">Chemotaxis</keyword>
<protein>
    <recommendedName>
        <fullName evidence="2">protein-glutamate methylesterase</fullName>
        <ecNumber evidence="2">3.1.1.61</ecNumber>
    </recommendedName>
</protein>
<organism evidence="6 7">
    <name type="scientific">[Phormidium ambiguum] IAM M-71</name>
    <dbReference type="NCBI Taxonomy" id="454136"/>
    <lineage>
        <taxon>Bacteria</taxon>
        <taxon>Bacillati</taxon>
        <taxon>Cyanobacteriota</taxon>
        <taxon>Cyanophyceae</taxon>
        <taxon>Oscillatoriophycideae</taxon>
        <taxon>Aerosakkonematales</taxon>
        <taxon>Aerosakkonemataceae</taxon>
        <taxon>Floridanema</taxon>
    </lineage>
</organism>
<dbReference type="EC" id="3.1.1.61" evidence="2"/>
<feature type="active site" evidence="4">
    <location>
        <position position="11"/>
    </location>
</feature>
<comment type="caution">
    <text evidence="6">The sequence shown here is derived from an EMBL/GenBank/DDBJ whole genome shotgun (WGS) entry which is preliminary data.</text>
</comment>
<proteinExistence type="predicted"/>
<feature type="active site" evidence="4">
    <location>
        <position position="38"/>
    </location>
</feature>
<dbReference type="Pfam" id="PF01339">
    <property type="entry name" value="CheB_methylest"/>
    <property type="match status" value="1"/>
</dbReference>
<dbReference type="RefSeq" id="WP_073592381.1">
    <property type="nucleotide sequence ID" value="NZ_MRCE01000004.1"/>
</dbReference>
<dbReference type="CDD" id="cd16433">
    <property type="entry name" value="CheB"/>
    <property type="match status" value="1"/>
</dbReference>
<comment type="catalytic activity">
    <reaction evidence="3">
        <text>[protein]-L-glutamate 5-O-methyl ester + H2O = L-glutamyl-[protein] + methanol + H(+)</text>
        <dbReference type="Rhea" id="RHEA:23236"/>
        <dbReference type="Rhea" id="RHEA-COMP:10208"/>
        <dbReference type="Rhea" id="RHEA-COMP:10311"/>
        <dbReference type="ChEBI" id="CHEBI:15377"/>
        <dbReference type="ChEBI" id="CHEBI:15378"/>
        <dbReference type="ChEBI" id="CHEBI:17790"/>
        <dbReference type="ChEBI" id="CHEBI:29973"/>
        <dbReference type="ChEBI" id="CHEBI:82795"/>
        <dbReference type="EC" id="3.1.1.61"/>
    </reaction>
</comment>
<dbReference type="GO" id="GO:0005737">
    <property type="term" value="C:cytoplasm"/>
    <property type="evidence" value="ECO:0007669"/>
    <property type="project" value="InterPro"/>
</dbReference>
<accession>A0A1U7IQF2</accession>
<evidence type="ECO:0000313" key="6">
    <source>
        <dbReference type="EMBL" id="OKH39661.1"/>
    </source>
</evidence>
<keyword evidence="1 4" id="KW-0378">Hydrolase</keyword>
<dbReference type="STRING" id="454136.NIES2119_05170"/>
<dbReference type="EMBL" id="MRCE01000004">
    <property type="protein sequence ID" value="OKH39661.1"/>
    <property type="molecule type" value="Genomic_DNA"/>
</dbReference>